<dbReference type="Proteomes" id="UP001369248">
    <property type="component" value="Chromosome"/>
</dbReference>
<dbReference type="GO" id="GO:0004519">
    <property type="term" value="F:endonuclease activity"/>
    <property type="evidence" value="ECO:0007669"/>
    <property type="project" value="UniProtKB-KW"/>
</dbReference>
<gene>
    <name evidence="6" type="ORF">V6B39_18325</name>
</gene>
<evidence type="ECO:0000256" key="2">
    <source>
        <dbReference type="ARBA" id="ARBA00022801"/>
    </source>
</evidence>
<keyword evidence="2" id="KW-0378">Hydrolase</keyword>
<organism evidence="6 7">
    <name type="scientific">Pseudomonas bubulae</name>
    <dbReference type="NCBI Taxonomy" id="2316085"/>
    <lineage>
        <taxon>Bacteria</taxon>
        <taxon>Pseudomonadati</taxon>
        <taxon>Pseudomonadota</taxon>
        <taxon>Gammaproteobacteria</taxon>
        <taxon>Pseudomonadales</taxon>
        <taxon>Pseudomonadaceae</taxon>
        <taxon>Pseudomonas</taxon>
    </lineage>
</organism>
<dbReference type="Gene3D" id="1.10.30.50">
    <property type="match status" value="1"/>
</dbReference>
<dbReference type="PANTHER" id="PTHR41286:SF1">
    <property type="entry name" value="HNH NUCLEASE YAJD-RELATED"/>
    <property type="match status" value="1"/>
</dbReference>
<dbReference type="EMBL" id="CP146072">
    <property type="protein sequence ID" value="WWR36907.1"/>
    <property type="molecule type" value="Genomic_DNA"/>
</dbReference>
<evidence type="ECO:0000313" key="6">
    <source>
        <dbReference type="EMBL" id="WWR36907.1"/>
    </source>
</evidence>
<feature type="domain" description="HNH nuclease" evidence="5">
    <location>
        <begin position="43"/>
        <end position="99"/>
    </location>
</feature>
<dbReference type="PANTHER" id="PTHR41286">
    <property type="entry name" value="HNH NUCLEASE YAJD-RELATED"/>
    <property type="match status" value="1"/>
</dbReference>
<keyword evidence="6" id="KW-0255">Endonuclease</keyword>
<dbReference type="RefSeq" id="WP_338660215.1">
    <property type="nucleotide sequence ID" value="NZ_CP146072.1"/>
</dbReference>
<accession>A0ABZ2H3H6</accession>
<dbReference type="InterPro" id="IPR003615">
    <property type="entry name" value="HNH_nuc"/>
</dbReference>
<dbReference type="GeneID" id="89545247"/>
<name>A0ABZ2H3H6_9PSED</name>
<keyword evidence="7" id="KW-1185">Reference proteome</keyword>
<reference evidence="7" key="1">
    <citation type="submission" date="2024-02" db="EMBL/GenBank/DDBJ databases">
        <title>Exploring bacterial hosts of class 1 integrons in salad vegetable microbiomes with epicPCR.</title>
        <authorList>
            <person name="Qi Q."/>
            <person name="Ghaly T.M."/>
            <person name="Gillings M.R."/>
            <person name="Tetu S.G."/>
        </authorList>
    </citation>
    <scope>NUCLEOTIDE SEQUENCE [LARGE SCALE GENOMIC DNA]</scope>
    <source>
        <strain evidence="7">S2-2023-2</strain>
    </source>
</reference>
<sequence>MSRLKTLATRLQPQANRIATAVPGSWRSDKATSTQRGYGYAWQQARLVHLNAHPLCVYCERDDRVTAASVVDHIIPHRGDMALFWDRSNWQSLCRPCHDIVKKREESAGCTTL</sequence>
<evidence type="ECO:0000259" key="5">
    <source>
        <dbReference type="SMART" id="SM00507"/>
    </source>
</evidence>
<evidence type="ECO:0000256" key="4">
    <source>
        <dbReference type="ARBA" id="ARBA00040194"/>
    </source>
</evidence>
<dbReference type="Pfam" id="PF01844">
    <property type="entry name" value="HNH"/>
    <property type="match status" value="1"/>
</dbReference>
<dbReference type="CDD" id="cd00085">
    <property type="entry name" value="HNHc"/>
    <property type="match status" value="1"/>
</dbReference>
<evidence type="ECO:0000256" key="1">
    <source>
        <dbReference type="ARBA" id="ARBA00022722"/>
    </source>
</evidence>
<protein>
    <recommendedName>
        <fullName evidence="4">Putative HNH nuclease YajD</fullName>
    </recommendedName>
</protein>
<keyword evidence="1" id="KW-0540">Nuclease</keyword>
<proteinExistence type="inferred from homology"/>
<evidence type="ECO:0000313" key="7">
    <source>
        <dbReference type="Proteomes" id="UP001369248"/>
    </source>
</evidence>
<evidence type="ECO:0000256" key="3">
    <source>
        <dbReference type="ARBA" id="ARBA00038412"/>
    </source>
</evidence>
<dbReference type="InterPro" id="IPR002711">
    <property type="entry name" value="HNH"/>
</dbReference>
<dbReference type="SMART" id="SM00507">
    <property type="entry name" value="HNHc"/>
    <property type="match status" value="1"/>
</dbReference>
<comment type="similarity">
    <text evidence="3">Belongs to the HNH nuclease family.</text>
</comment>